<protein>
    <recommendedName>
        <fullName evidence="2">Prenyltransferase</fullName>
    </recommendedName>
</protein>
<dbReference type="Gene3D" id="1.50.10.20">
    <property type="match status" value="1"/>
</dbReference>
<sequence>MPVDIAAAEQFIHNTARLLDRHRLAVLLHDASVEPVLTALRAYQNPDHGFGHALEPDVRDPASQPTATLHALEVLAEVGALGDPMVTQAASWAARNARADGALPFVLPSAANHPHAPWMTPDPDGSFITFGVVSVLTRAGVQTSWLDAARSWCWSRIDGPDELDAYWVKFALDFLDHESDEDRACAAIESLRPKIGPDGTICVPGGTEDERLTALVLSPRPGLSSRTLFTEEHIQAELDKLEEEQLEDGGWMFDWLDWSPGQRVEWRGCVTLRALATLAAHGRAGRSRLRSSS</sequence>
<evidence type="ECO:0000313" key="1">
    <source>
        <dbReference type="EMBL" id="QLJ96825.1"/>
    </source>
</evidence>
<dbReference type="InterPro" id="IPR008930">
    <property type="entry name" value="Terpenoid_cyclase/PrenylTrfase"/>
</dbReference>
<dbReference type="AlphaFoldDB" id="A0A7D6CB92"/>
<proteinExistence type="predicted"/>
<organism evidence="1">
    <name type="scientific">Micromonospora carbonacea</name>
    <dbReference type="NCBI Taxonomy" id="47853"/>
    <lineage>
        <taxon>Bacteria</taxon>
        <taxon>Bacillati</taxon>
        <taxon>Actinomycetota</taxon>
        <taxon>Actinomycetes</taxon>
        <taxon>Micromonosporales</taxon>
        <taxon>Micromonosporaceae</taxon>
        <taxon>Micromonospora</taxon>
    </lineage>
</organism>
<name>A0A7D6CB92_9ACTN</name>
<evidence type="ECO:0008006" key="2">
    <source>
        <dbReference type="Google" id="ProtNLM"/>
    </source>
</evidence>
<accession>A0A7D6CB92</accession>
<reference evidence="1" key="1">
    <citation type="submission" date="2020-08" db="EMBL/GenBank/DDBJ databases">
        <title>A bifunctional nitrone conjugated secondary metabolite targeting the ribosome.</title>
        <authorList>
            <person name="Limbrick E.M."/>
            <person name="Graf M."/>
            <person name="Derewacz D.K."/>
            <person name="Nguyen F."/>
            <person name="Spraggins J.M."/>
            <person name="Wieland M."/>
            <person name="Ynigez-Gutierrez A.E."/>
            <person name="Reisman B.J."/>
            <person name="Zinshteyn B."/>
            <person name="McCulloch K."/>
            <person name="Iverson T.M."/>
            <person name="Green R."/>
            <person name="Wilson D.N."/>
            <person name="Bachmann B.O."/>
        </authorList>
    </citation>
    <scope>NUCLEOTIDE SEQUENCE</scope>
    <source>
        <strain evidence="1">Africana</strain>
    </source>
</reference>
<dbReference type="EMBL" id="CP058905">
    <property type="protein sequence ID" value="QLJ96825.1"/>
    <property type="molecule type" value="Genomic_DNA"/>
</dbReference>
<gene>
    <name evidence="1" type="ORF">HZU44_18175</name>
</gene>
<dbReference type="SUPFAM" id="SSF48239">
    <property type="entry name" value="Terpenoid cyclases/Protein prenyltransferases"/>
    <property type="match status" value="1"/>
</dbReference>